<keyword evidence="3" id="KW-0325">Glycoprotein</keyword>
<dbReference type="InterPro" id="IPR036055">
    <property type="entry name" value="LDL_receptor-like_sf"/>
</dbReference>
<feature type="disulfide bond" evidence="4">
    <location>
        <begin position="68"/>
        <end position="83"/>
    </location>
</feature>
<gene>
    <name evidence="6" type="ORF">MNOR_LOCUS34723</name>
</gene>
<comment type="caution">
    <text evidence="6">The sequence shown here is derived from an EMBL/GenBank/DDBJ whole genome shotgun (WGS) entry which is preliminary data.</text>
</comment>
<evidence type="ECO:0000313" key="6">
    <source>
        <dbReference type="EMBL" id="CAL4175999.1"/>
    </source>
</evidence>
<dbReference type="Gene3D" id="3.10.100.10">
    <property type="entry name" value="Mannose-Binding Protein A, subunit A"/>
    <property type="match status" value="1"/>
</dbReference>
<evidence type="ECO:0000313" key="7">
    <source>
        <dbReference type="Proteomes" id="UP001497623"/>
    </source>
</evidence>
<dbReference type="Gene3D" id="4.10.400.10">
    <property type="entry name" value="Low-density Lipoprotein Receptor"/>
    <property type="match status" value="1"/>
</dbReference>
<dbReference type="InterPro" id="IPR002172">
    <property type="entry name" value="LDrepeatLR_classA_rpt"/>
</dbReference>
<evidence type="ECO:0000256" key="3">
    <source>
        <dbReference type="ARBA" id="ARBA00023180"/>
    </source>
</evidence>
<dbReference type="SUPFAM" id="SSF56436">
    <property type="entry name" value="C-type lectin-like"/>
    <property type="match status" value="1"/>
</dbReference>
<dbReference type="EMBL" id="CAXKWB010054605">
    <property type="protein sequence ID" value="CAL4175999.1"/>
    <property type="molecule type" value="Genomic_DNA"/>
</dbReference>
<accession>A0AAV2SCV8</accession>
<dbReference type="PROSITE" id="PS50068">
    <property type="entry name" value="LDLRA_2"/>
    <property type="match status" value="1"/>
</dbReference>
<dbReference type="SUPFAM" id="SSF57424">
    <property type="entry name" value="LDL receptor-like module"/>
    <property type="match status" value="1"/>
</dbReference>
<evidence type="ECO:0000256" key="4">
    <source>
        <dbReference type="PROSITE-ProRule" id="PRU00124"/>
    </source>
</evidence>
<dbReference type="PROSITE" id="PS50041">
    <property type="entry name" value="C_TYPE_LECTIN_2"/>
    <property type="match status" value="1"/>
</dbReference>
<name>A0AAV2SCV8_MEGNR</name>
<keyword evidence="1" id="KW-0430">Lectin</keyword>
<dbReference type="PANTHER" id="PTHR46490">
    <property type="entry name" value="C-TYPE LECTIN DOMAIN FAMILY 12 MEMBER A-RELATED"/>
    <property type="match status" value="1"/>
</dbReference>
<dbReference type="GO" id="GO:0030246">
    <property type="term" value="F:carbohydrate binding"/>
    <property type="evidence" value="ECO:0007669"/>
    <property type="project" value="UniProtKB-KW"/>
</dbReference>
<dbReference type="InterPro" id="IPR001304">
    <property type="entry name" value="C-type_lectin-like"/>
</dbReference>
<dbReference type="SMART" id="SM00034">
    <property type="entry name" value="CLECT"/>
    <property type="match status" value="1"/>
</dbReference>
<dbReference type="InterPro" id="IPR052309">
    <property type="entry name" value="C-type_Lectin_Domain_Fam1"/>
</dbReference>
<feature type="domain" description="C-type lectin" evidence="5">
    <location>
        <begin position="98"/>
        <end position="216"/>
    </location>
</feature>
<dbReference type="SMART" id="SM00192">
    <property type="entry name" value="LDLa"/>
    <property type="match status" value="1"/>
</dbReference>
<dbReference type="InterPro" id="IPR016186">
    <property type="entry name" value="C-type_lectin-like/link_sf"/>
</dbReference>
<sequence length="240" mass="26676">EKDVKEASNPTEVLVDYEDYTEYGSDYYSDYYGGYGGGCFGQNINGSCEEQGCFICGDGQCYPPEFKCDHLNDCGDGSDEVGCPRPMPGSCPKDYEWVVRSCYRVVAHTNSWPDAREVCRALNGDLGNIYDHKLFTAYMVAFHAVVESVYWVGINRVNGNYTWVNGTLLPEDSPLWGSTEVAAAPVVNPSETAEGEEDCVVLDFTDGTRLHTINCEADSYNNKSIASVCEYAENDYYGYY</sequence>
<dbReference type="InterPro" id="IPR016187">
    <property type="entry name" value="CTDL_fold"/>
</dbReference>
<dbReference type="Pfam" id="PF00057">
    <property type="entry name" value="Ldl_recept_a"/>
    <property type="match status" value="1"/>
</dbReference>
<proteinExistence type="predicted"/>
<evidence type="ECO:0000259" key="5">
    <source>
        <dbReference type="PROSITE" id="PS50041"/>
    </source>
</evidence>
<feature type="non-terminal residue" evidence="6">
    <location>
        <position position="1"/>
    </location>
</feature>
<reference evidence="6 7" key="1">
    <citation type="submission" date="2024-05" db="EMBL/GenBank/DDBJ databases">
        <authorList>
            <person name="Wallberg A."/>
        </authorList>
    </citation>
    <scope>NUCLEOTIDE SEQUENCE [LARGE SCALE GENOMIC DNA]</scope>
</reference>
<dbReference type="CDD" id="cd00037">
    <property type="entry name" value="CLECT"/>
    <property type="match status" value="1"/>
</dbReference>
<comment type="caution">
    <text evidence="4">Lacks conserved residue(s) required for the propagation of feature annotation.</text>
</comment>
<feature type="disulfide bond" evidence="4">
    <location>
        <begin position="56"/>
        <end position="74"/>
    </location>
</feature>
<protein>
    <recommendedName>
        <fullName evidence="5">C-type lectin domain-containing protein</fullName>
    </recommendedName>
</protein>
<dbReference type="CDD" id="cd00112">
    <property type="entry name" value="LDLa"/>
    <property type="match status" value="1"/>
</dbReference>
<dbReference type="Pfam" id="PF00059">
    <property type="entry name" value="Lectin_C"/>
    <property type="match status" value="1"/>
</dbReference>
<evidence type="ECO:0000256" key="1">
    <source>
        <dbReference type="ARBA" id="ARBA00022734"/>
    </source>
</evidence>
<evidence type="ECO:0000256" key="2">
    <source>
        <dbReference type="ARBA" id="ARBA00023157"/>
    </source>
</evidence>
<keyword evidence="7" id="KW-1185">Reference proteome</keyword>
<keyword evidence="2 4" id="KW-1015">Disulfide bond</keyword>
<organism evidence="6 7">
    <name type="scientific">Meganyctiphanes norvegica</name>
    <name type="common">Northern krill</name>
    <name type="synonym">Thysanopoda norvegica</name>
    <dbReference type="NCBI Taxonomy" id="48144"/>
    <lineage>
        <taxon>Eukaryota</taxon>
        <taxon>Metazoa</taxon>
        <taxon>Ecdysozoa</taxon>
        <taxon>Arthropoda</taxon>
        <taxon>Crustacea</taxon>
        <taxon>Multicrustacea</taxon>
        <taxon>Malacostraca</taxon>
        <taxon>Eumalacostraca</taxon>
        <taxon>Eucarida</taxon>
        <taxon>Euphausiacea</taxon>
        <taxon>Euphausiidae</taxon>
        <taxon>Meganyctiphanes</taxon>
    </lineage>
</organism>
<dbReference type="Proteomes" id="UP001497623">
    <property type="component" value="Unassembled WGS sequence"/>
</dbReference>
<dbReference type="PANTHER" id="PTHR46490:SF6">
    <property type="entry name" value="ASIALOGLYCOPROTEIN RECEPTOR 1-LIKE-RELATED"/>
    <property type="match status" value="1"/>
</dbReference>
<dbReference type="AlphaFoldDB" id="A0AAV2SCV8"/>